<accession>A0AAV8V796</accession>
<proteinExistence type="predicted"/>
<reference evidence="2 3" key="1">
    <citation type="journal article" date="2023" name="Insect Mol. Biol.">
        <title>Genome sequencing provides insights into the evolution of gene families encoding plant cell wall-degrading enzymes in longhorned beetles.</title>
        <authorList>
            <person name="Shin N.R."/>
            <person name="Okamura Y."/>
            <person name="Kirsch R."/>
            <person name="Pauchet Y."/>
        </authorList>
    </citation>
    <scope>NUCLEOTIDE SEQUENCE [LARGE SCALE GENOMIC DNA]</scope>
    <source>
        <strain evidence="2">EAD_L_NR</strain>
    </source>
</reference>
<keyword evidence="1" id="KW-0732">Signal</keyword>
<gene>
    <name evidence="2" type="ORF">NQ315_013337</name>
</gene>
<dbReference type="AlphaFoldDB" id="A0AAV8V796"/>
<dbReference type="Proteomes" id="UP001159042">
    <property type="component" value="Unassembled WGS sequence"/>
</dbReference>
<feature type="signal peptide" evidence="1">
    <location>
        <begin position="1"/>
        <end position="18"/>
    </location>
</feature>
<name>A0AAV8V796_9CUCU</name>
<sequence length="136" mass="14942">MGLKLVVVVLSALVLTQAAEEFLRKLRPQVFLMKLGPQKYNSYDESAEIKGVGYNLNNSTPSWNVTTPSGNNTTPSWNNTTSSRNLKTATWNILTTFTPWKRTTTSISGPNTDAAVTNVYFSDIRDNVGGAIVINQ</sequence>
<evidence type="ECO:0000313" key="3">
    <source>
        <dbReference type="Proteomes" id="UP001159042"/>
    </source>
</evidence>
<evidence type="ECO:0000313" key="2">
    <source>
        <dbReference type="EMBL" id="KAJ8909851.1"/>
    </source>
</evidence>
<comment type="caution">
    <text evidence="2">The sequence shown here is derived from an EMBL/GenBank/DDBJ whole genome shotgun (WGS) entry which is preliminary data.</text>
</comment>
<keyword evidence="3" id="KW-1185">Reference proteome</keyword>
<feature type="chain" id="PRO_5044012486" evidence="1">
    <location>
        <begin position="19"/>
        <end position="136"/>
    </location>
</feature>
<organism evidence="2 3">
    <name type="scientific">Exocentrus adspersus</name>
    <dbReference type="NCBI Taxonomy" id="1586481"/>
    <lineage>
        <taxon>Eukaryota</taxon>
        <taxon>Metazoa</taxon>
        <taxon>Ecdysozoa</taxon>
        <taxon>Arthropoda</taxon>
        <taxon>Hexapoda</taxon>
        <taxon>Insecta</taxon>
        <taxon>Pterygota</taxon>
        <taxon>Neoptera</taxon>
        <taxon>Endopterygota</taxon>
        <taxon>Coleoptera</taxon>
        <taxon>Polyphaga</taxon>
        <taxon>Cucujiformia</taxon>
        <taxon>Chrysomeloidea</taxon>
        <taxon>Cerambycidae</taxon>
        <taxon>Lamiinae</taxon>
        <taxon>Acanthocinini</taxon>
        <taxon>Exocentrus</taxon>
    </lineage>
</organism>
<protein>
    <submittedName>
        <fullName evidence="2">Uncharacterized protein</fullName>
    </submittedName>
</protein>
<evidence type="ECO:0000256" key="1">
    <source>
        <dbReference type="SAM" id="SignalP"/>
    </source>
</evidence>
<dbReference type="EMBL" id="JANEYG010000396">
    <property type="protein sequence ID" value="KAJ8909851.1"/>
    <property type="molecule type" value="Genomic_DNA"/>
</dbReference>